<dbReference type="PANTHER" id="PTHR10625:SF17">
    <property type="entry name" value="HISTONE DEACETYLASE 8"/>
    <property type="match status" value="1"/>
</dbReference>
<dbReference type="SUPFAM" id="SSF52768">
    <property type="entry name" value="Arginase/deacetylase"/>
    <property type="match status" value="1"/>
</dbReference>
<evidence type="ECO:0000256" key="4">
    <source>
        <dbReference type="ARBA" id="ARBA00022801"/>
    </source>
</evidence>
<keyword evidence="3" id="KW-0479">Metal-binding</keyword>
<dbReference type="Gene3D" id="3.40.800.20">
    <property type="entry name" value="Histone deacetylase domain"/>
    <property type="match status" value="1"/>
</dbReference>
<dbReference type="OrthoDB" id="9808367at2"/>
<dbReference type="Pfam" id="PF00850">
    <property type="entry name" value="Hist_deacetyl"/>
    <property type="match status" value="1"/>
</dbReference>
<dbReference type="InterPro" id="IPR023696">
    <property type="entry name" value="Ureohydrolase_dom_sf"/>
</dbReference>
<evidence type="ECO:0000256" key="1">
    <source>
        <dbReference type="ARBA" id="ARBA00001947"/>
    </source>
</evidence>
<evidence type="ECO:0000256" key="5">
    <source>
        <dbReference type="ARBA" id="ARBA00022833"/>
    </source>
</evidence>
<sequence>MLTVYSSDHHLHRGVELKDGAITESFENPLRAETVLAQVRTAGLGDVIAPRAFDRASYAGAHSARYVDFLAGAWDEWTATGRTCQALPLVWPVRAMPASAALPDFIDGKLGFFAMDAGAPINAGTWDAVSASANSALTGADLLSGGGARAAFALCRPPGHHAGREYMGGYCYLNNAAIAAQHGIASGAARVAVLDVDFHHGNGTQDIFYTRPDVLFASLHGEPSVSYPYFSGYPDERGEGAGAGFNLNLPLPKGTQWDTYSAALGHAAAAIARHAPDLLVVSLGVDTFEHDPISHFKLRSPDFLRIGEALARLNLPTLFVMEGGYMVDEIGINAVNVLLGFEGRA</sequence>
<organism evidence="7">
    <name type="scientific">Burkholderia cenocepacia</name>
    <dbReference type="NCBI Taxonomy" id="95486"/>
    <lineage>
        <taxon>Bacteria</taxon>
        <taxon>Pseudomonadati</taxon>
        <taxon>Pseudomonadota</taxon>
        <taxon>Betaproteobacteria</taxon>
        <taxon>Burkholderiales</taxon>
        <taxon>Burkholderiaceae</taxon>
        <taxon>Burkholderia</taxon>
        <taxon>Burkholderia cepacia complex</taxon>
    </lineage>
</organism>
<dbReference type="EMBL" id="JJOA01000020">
    <property type="protein sequence ID" value="KEA57243.1"/>
    <property type="molecule type" value="Genomic_DNA"/>
</dbReference>
<dbReference type="GO" id="GO:0040029">
    <property type="term" value="P:epigenetic regulation of gene expression"/>
    <property type="evidence" value="ECO:0007669"/>
    <property type="project" value="TreeGrafter"/>
</dbReference>
<dbReference type="CDD" id="cd10001">
    <property type="entry name" value="HDAC_classII_APAH"/>
    <property type="match status" value="1"/>
</dbReference>
<comment type="similarity">
    <text evidence="2">Belongs to the histone deacetylase family.</text>
</comment>
<evidence type="ECO:0000256" key="2">
    <source>
        <dbReference type="ARBA" id="ARBA00005947"/>
    </source>
</evidence>
<evidence type="ECO:0000313" key="7">
    <source>
        <dbReference type="EMBL" id="KEA57243.1"/>
    </source>
</evidence>
<dbReference type="AlphaFoldDB" id="A0A071M927"/>
<keyword evidence="4 7" id="KW-0378">Hydrolase</keyword>
<evidence type="ECO:0000256" key="3">
    <source>
        <dbReference type="ARBA" id="ARBA00022723"/>
    </source>
</evidence>
<reference evidence="7" key="1">
    <citation type="submission" date="2014-04" db="EMBL/GenBank/DDBJ databases">
        <title>In planta biocontrol of soil-borne Fusarium wilt of banana through a plant endophytic bacterium, Burkholderia cenocepacia 869T2.</title>
        <authorList>
            <person name="Ho Y.-N."/>
            <person name="Chiang H.-M."/>
            <person name="Chao C.-P."/>
            <person name="Su C.-C."/>
            <person name="Hsu H.-F."/>
            <person name="Guo C.-T."/>
            <person name="Hsieh J.-L."/>
            <person name="Huang C.-C."/>
        </authorList>
    </citation>
    <scope>NUCLEOTIDE SEQUENCE [LARGE SCALE GENOMIC DNA]</scope>
    <source>
        <strain evidence="7">869T2</strain>
    </source>
</reference>
<dbReference type="InterPro" id="IPR000286">
    <property type="entry name" value="HDACs"/>
</dbReference>
<evidence type="ECO:0000259" key="6">
    <source>
        <dbReference type="Pfam" id="PF00850"/>
    </source>
</evidence>
<dbReference type="GO" id="GO:0004407">
    <property type="term" value="F:histone deacetylase activity"/>
    <property type="evidence" value="ECO:0007669"/>
    <property type="project" value="TreeGrafter"/>
</dbReference>
<dbReference type="PRINTS" id="PR01270">
    <property type="entry name" value="HDASUPER"/>
</dbReference>
<accession>A0A071M927</accession>
<protein>
    <submittedName>
        <fullName evidence="7">Acetylpolyamine aminohydrolase</fullName>
    </submittedName>
</protein>
<dbReference type="GO" id="GO:0046872">
    <property type="term" value="F:metal ion binding"/>
    <property type="evidence" value="ECO:0007669"/>
    <property type="project" value="UniProtKB-KW"/>
</dbReference>
<proteinExistence type="inferred from homology"/>
<dbReference type="InterPro" id="IPR023801">
    <property type="entry name" value="His_deacetylse_dom"/>
</dbReference>
<keyword evidence="5" id="KW-0862">Zinc</keyword>
<comment type="caution">
    <text evidence="7">The sequence shown here is derived from an EMBL/GenBank/DDBJ whole genome shotgun (WGS) entry which is preliminary data.</text>
</comment>
<gene>
    <name evidence="7" type="ORF">DT99_22745</name>
</gene>
<dbReference type="PANTHER" id="PTHR10625">
    <property type="entry name" value="HISTONE DEACETYLASE HDAC1-RELATED"/>
    <property type="match status" value="1"/>
</dbReference>
<feature type="domain" description="Histone deacetylase" evidence="6">
    <location>
        <begin position="27"/>
        <end position="332"/>
    </location>
</feature>
<dbReference type="GO" id="GO:0016787">
    <property type="term" value="F:hydrolase activity"/>
    <property type="evidence" value="ECO:0007669"/>
    <property type="project" value="UniProtKB-KW"/>
</dbReference>
<dbReference type="InterPro" id="IPR037138">
    <property type="entry name" value="His_deacetylse_dom_sf"/>
</dbReference>
<comment type="cofactor">
    <cofactor evidence="1">
        <name>Zn(2+)</name>
        <dbReference type="ChEBI" id="CHEBI:29105"/>
    </cofactor>
</comment>
<name>A0A071M927_9BURK</name>